<accession>A0AAV6THE4</accession>
<protein>
    <submittedName>
        <fullName evidence="2">Uncharacterized protein</fullName>
    </submittedName>
</protein>
<name>A0AAV6THE4_9ARAC</name>
<organism evidence="2 3">
    <name type="scientific">Oedothorax gibbosus</name>
    <dbReference type="NCBI Taxonomy" id="931172"/>
    <lineage>
        <taxon>Eukaryota</taxon>
        <taxon>Metazoa</taxon>
        <taxon>Ecdysozoa</taxon>
        <taxon>Arthropoda</taxon>
        <taxon>Chelicerata</taxon>
        <taxon>Arachnida</taxon>
        <taxon>Araneae</taxon>
        <taxon>Araneomorphae</taxon>
        <taxon>Entelegynae</taxon>
        <taxon>Araneoidea</taxon>
        <taxon>Linyphiidae</taxon>
        <taxon>Erigoninae</taxon>
        <taxon>Oedothorax</taxon>
    </lineage>
</organism>
<keyword evidence="3" id="KW-1185">Reference proteome</keyword>
<reference evidence="2 3" key="1">
    <citation type="journal article" date="2022" name="Nat. Ecol. Evol.">
        <title>A masculinizing supergene underlies an exaggerated male reproductive morph in a spider.</title>
        <authorList>
            <person name="Hendrickx F."/>
            <person name="De Corte Z."/>
            <person name="Sonet G."/>
            <person name="Van Belleghem S.M."/>
            <person name="Kostlbacher S."/>
            <person name="Vangestel C."/>
        </authorList>
    </citation>
    <scope>NUCLEOTIDE SEQUENCE [LARGE SCALE GENOMIC DNA]</scope>
    <source>
        <strain evidence="2">W744_W776</strain>
    </source>
</reference>
<evidence type="ECO:0000256" key="1">
    <source>
        <dbReference type="SAM" id="MobiDB-lite"/>
    </source>
</evidence>
<dbReference type="AlphaFoldDB" id="A0AAV6THE4"/>
<dbReference type="Proteomes" id="UP000827092">
    <property type="component" value="Unassembled WGS sequence"/>
</dbReference>
<evidence type="ECO:0000313" key="3">
    <source>
        <dbReference type="Proteomes" id="UP000827092"/>
    </source>
</evidence>
<comment type="caution">
    <text evidence="2">The sequence shown here is derived from an EMBL/GenBank/DDBJ whole genome shotgun (WGS) entry which is preliminary data.</text>
</comment>
<evidence type="ECO:0000313" key="2">
    <source>
        <dbReference type="EMBL" id="KAG8171176.1"/>
    </source>
</evidence>
<feature type="compositionally biased region" description="Polar residues" evidence="1">
    <location>
        <begin position="67"/>
        <end position="78"/>
    </location>
</feature>
<proteinExistence type="predicted"/>
<sequence>MCLRFGRRLVGKRISPIPWPRAPMFNCFSREKPFPSQSSRGPTLVFVLPPRSAPGGGPGGSRPAPSTHATGPSHSRGVNLTREALP</sequence>
<gene>
    <name evidence="2" type="ORF">JTE90_018329</name>
</gene>
<feature type="region of interest" description="Disordered" evidence="1">
    <location>
        <begin position="32"/>
        <end position="86"/>
    </location>
</feature>
<dbReference type="EMBL" id="JAFNEN010004328">
    <property type="protein sequence ID" value="KAG8171176.1"/>
    <property type="molecule type" value="Genomic_DNA"/>
</dbReference>